<dbReference type="PROSITE" id="PS51257">
    <property type="entry name" value="PROKAR_LIPOPROTEIN"/>
    <property type="match status" value="1"/>
</dbReference>
<keyword evidence="1" id="KW-0732">Signal</keyword>
<organism evidence="2 3">
    <name type="scientific">Porphyromonas somerae</name>
    <dbReference type="NCBI Taxonomy" id="322095"/>
    <lineage>
        <taxon>Bacteria</taxon>
        <taxon>Pseudomonadati</taxon>
        <taxon>Bacteroidota</taxon>
        <taxon>Bacteroidia</taxon>
        <taxon>Bacteroidales</taxon>
        <taxon>Porphyromonadaceae</taxon>
        <taxon>Porphyromonas</taxon>
    </lineage>
</organism>
<evidence type="ECO:0000256" key="1">
    <source>
        <dbReference type="SAM" id="SignalP"/>
    </source>
</evidence>
<accession>A0A134B0D9</accession>
<protein>
    <recommendedName>
        <fullName evidence="4">Lipoprotein</fullName>
    </recommendedName>
</protein>
<dbReference type="EMBL" id="LSDK01000139">
    <property type="protein sequence ID" value="KXB73404.1"/>
    <property type="molecule type" value="Genomic_DNA"/>
</dbReference>
<dbReference type="AlphaFoldDB" id="A0A134B0D9"/>
<feature type="chain" id="PRO_5007461875" description="Lipoprotein" evidence="1">
    <location>
        <begin position="22"/>
        <end position="235"/>
    </location>
</feature>
<keyword evidence="3" id="KW-1185">Reference proteome</keyword>
<dbReference type="STRING" id="322095.HMPREF3185_02043"/>
<evidence type="ECO:0008006" key="4">
    <source>
        <dbReference type="Google" id="ProtNLM"/>
    </source>
</evidence>
<reference evidence="3" key="1">
    <citation type="submission" date="2016-01" db="EMBL/GenBank/DDBJ databases">
        <authorList>
            <person name="Mitreva M."/>
            <person name="Pepin K.H."/>
            <person name="Mihindukulasuriya K.A."/>
            <person name="Fulton R."/>
            <person name="Fronick C."/>
            <person name="O'Laughlin M."/>
            <person name="Miner T."/>
            <person name="Herter B."/>
            <person name="Rosa B.A."/>
            <person name="Cordes M."/>
            <person name="Tomlinson C."/>
            <person name="Wollam A."/>
            <person name="Palsikar V.B."/>
            <person name="Mardis E.R."/>
            <person name="Wilson R.K."/>
        </authorList>
    </citation>
    <scope>NUCLEOTIDE SEQUENCE [LARGE SCALE GENOMIC DNA]</scope>
    <source>
        <strain evidence="3">KA00683</strain>
    </source>
</reference>
<feature type="signal peptide" evidence="1">
    <location>
        <begin position="1"/>
        <end position="21"/>
    </location>
</feature>
<evidence type="ECO:0000313" key="2">
    <source>
        <dbReference type="EMBL" id="KXB73404.1"/>
    </source>
</evidence>
<dbReference type="PATRIC" id="fig|322095.3.peg.2013"/>
<evidence type="ECO:0000313" key="3">
    <source>
        <dbReference type="Proteomes" id="UP000070224"/>
    </source>
</evidence>
<name>A0A134B0D9_9PORP</name>
<gene>
    <name evidence="2" type="ORF">HMPREF3185_02043</name>
</gene>
<dbReference type="Proteomes" id="UP000070224">
    <property type="component" value="Unassembled WGS sequence"/>
</dbReference>
<proteinExistence type="predicted"/>
<comment type="caution">
    <text evidence="2">The sequence shown here is derived from an EMBL/GenBank/DDBJ whole genome shotgun (WGS) entry which is preliminary data.</text>
</comment>
<sequence>MLMTLNKLRSLLALTATGLLAGLSSCSSSNPELTIKLDKLAPGDTIAWVTYLGLEGQQTDTLLHFEPTIHLSPDTARFHSVIFSHDGAMRVHYYMLQGKEWKEVTTMQVDTTKLTSALPFEGVDLQGKFHTSSELYAHHRVELVFASPEGLQSLTRREQEGLQAKARPDSLQFVILYPTPSDSAARGQFRRDSLRGIAFSDSLGLVSRLRREYGVQGNDQPVRFQIDTLGRVKRR</sequence>